<proteinExistence type="predicted"/>
<keyword evidence="1" id="KW-1133">Transmembrane helix</keyword>
<evidence type="ECO:0000313" key="2">
    <source>
        <dbReference type="EMBL" id="KAF0745721.1"/>
    </source>
</evidence>
<keyword evidence="3" id="KW-1185">Reference proteome</keyword>
<keyword evidence="1" id="KW-0812">Transmembrane</keyword>
<sequence>MSSTIRNRFQNEDKSAGMRDVALGPKVYDGERFGKMSERLKRHNIHIKTYDRSNTVFIIFFAFLAVVGIVIWVKLSGVARIR</sequence>
<name>A0A6G0XY98_9STRA</name>
<reference evidence="2 3" key="1">
    <citation type="submission" date="2019-07" db="EMBL/GenBank/DDBJ databases">
        <title>Genomics analysis of Aphanomyces spp. identifies a new class of oomycete effector associated with host adaptation.</title>
        <authorList>
            <person name="Gaulin E."/>
        </authorList>
    </citation>
    <scope>NUCLEOTIDE SEQUENCE [LARGE SCALE GENOMIC DNA]</scope>
    <source>
        <strain evidence="2 3">ATCC 201684</strain>
    </source>
</reference>
<feature type="transmembrane region" description="Helical" evidence="1">
    <location>
        <begin position="56"/>
        <end position="75"/>
    </location>
</feature>
<evidence type="ECO:0000313" key="3">
    <source>
        <dbReference type="Proteomes" id="UP000481153"/>
    </source>
</evidence>
<organism evidence="2 3">
    <name type="scientific">Aphanomyces euteiches</name>
    <dbReference type="NCBI Taxonomy" id="100861"/>
    <lineage>
        <taxon>Eukaryota</taxon>
        <taxon>Sar</taxon>
        <taxon>Stramenopiles</taxon>
        <taxon>Oomycota</taxon>
        <taxon>Saprolegniomycetes</taxon>
        <taxon>Saprolegniales</taxon>
        <taxon>Verrucalvaceae</taxon>
        <taxon>Aphanomyces</taxon>
    </lineage>
</organism>
<protein>
    <submittedName>
        <fullName evidence="2">Uncharacterized protein</fullName>
    </submittedName>
</protein>
<dbReference type="VEuPathDB" id="FungiDB:AeMF1_015453"/>
<dbReference type="AlphaFoldDB" id="A0A6G0XY98"/>
<dbReference type="Proteomes" id="UP000481153">
    <property type="component" value="Unassembled WGS sequence"/>
</dbReference>
<dbReference type="OrthoDB" id="60724at2759"/>
<dbReference type="EMBL" id="VJMJ01000001">
    <property type="protein sequence ID" value="KAF0745721.1"/>
    <property type="molecule type" value="Genomic_DNA"/>
</dbReference>
<comment type="caution">
    <text evidence="2">The sequence shown here is derived from an EMBL/GenBank/DDBJ whole genome shotgun (WGS) entry which is preliminary data.</text>
</comment>
<gene>
    <name evidence="2" type="ORF">Ae201684_000170</name>
</gene>
<accession>A0A6G0XY98</accession>
<evidence type="ECO:0000256" key="1">
    <source>
        <dbReference type="SAM" id="Phobius"/>
    </source>
</evidence>
<keyword evidence="1" id="KW-0472">Membrane</keyword>